<evidence type="ECO:0000313" key="2">
    <source>
        <dbReference type="WBParaSite" id="PTRK_0001362100.1"/>
    </source>
</evidence>
<evidence type="ECO:0000313" key="1">
    <source>
        <dbReference type="Proteomes" id="UP000038045"/>
    </source>
</evidence>
<name>A0A0N4ZXV8_PARTI</name>
<dbReference type="Proteomes" id="UP000038045">
    <property type="component" value="Unplaced"/>
</dbReference>
<keyword evidence="1" id="KW-1185">Reference proteome</keyword>
<dbReference type="AlphaFoldDB" id="A0A0N4ZXV8"/>
<reference evidence="2" key="1">
    <citation type="submission" date="2017-02" db="UniProtKB">
        <authorList>
            <consortium name="WormBaseParasite"/>
        </authorList>
    </citation>
    <scope>IDENTIFICATION</scope>
</reference>
<sequence>MNSKLTYPSLTESTNQTWVQTERAAHEAWGRLTVKSPRAAALMHHLVAQMDQSAAVVASHATLAALCGMSASTVKRAISDL</sequence>
<protein>
    <submittedName>
        <fullName evidence="2">Helix-turn-helix domain-containing protein</fullName>
    </submittedName>
</protein>
<organism evidence="1 2">
    <name type="scientific">Parastrongyloides trichosuri</name>
    <name type="common">Possum-specific nematode worm</name>
    <dbReference type="NCBI Taxonomy" id="131310"/>
    <lineage>
        <taxon>Eukaryota</taxon>
        <taxon>Metazoa</taxon>
        <taxon>Ecdysozoa</taxon>
        <taxon>Nematoda</taxon>
        <taxon>Chromadorea</taxon>
        <taxon>Rhabditida</taxon>
        <taxon>Tylenchina</taxon>
        <taxon>Panagrolaimomorpha</taxon>
        <taxon>Strongyloidoidea</taxon>
        <taxon>Strongyloididae</taxon>
        <taxon>Parastrongyloides</taxon>
    </lineage>
</organism>
<dbReference type="WBParaSite" id="PTRK_0001362100.1">
    <property type="protein sequence ID" value="PTRK_0001362100.1"/>
    <property type="gene ID" value="PTRK_0001362100"/>
</dbReference>
<accession>A0A0N4ZXV8</accession>
<proteinExistence type="predicted"/>